<feature type="domain" description="AprE-like long alpha-helical hairpin" evidence="11">
    <location>
        <begin position="114"/>
        <end position="295"/>
    </location>
</feature>
<evidence type="ECO:0000256" key="9">
    <source>
        <dbReference type="SAM" id="Coils"/>
    </source>
</evidence>
<comment type="caution">
    <text evidence="13">The sequence shown here is derived from an EMBL/GenBank/DDBJ whole genome shotgun (WGS) entry which is preliminary data.</text>
</comment>
<dbReference type="InterPro" id="IPR050739">
    <property type="entry name" value="MFP"/>
</dbReference>
<dbReference type="EMBL" id="SVBY01000003">
    <property type="protein sequence ID" value="MBE6091659.1"/>
    <property type="molecule type" value="Genomic_DNA"/>
</dbReference>
<evidence type="ECO:0000256" key="10">
    <source>
        <dbReference type="SAM" id="Phobius"/>
    </source>
</evidence>
<dbReference type="Pfam" id="PF25994">
    <property type="entry name" value="HH_AprE"/>
    <property type="match status" value="1"/>
</dbReference>
<feature type="transmembrane region" description="Helical" evidence="10">
    <location>
        <begin position="40"/>
        <end position="58"/>
    </location>
</feature>
<evidence type="ECO:0000259" key="12">
    <source>
        <dbReference type="Pfam" id="PF26002"/>
    </source>
</evidence>
<evidence type="ECO:0000256" key="5">
    <source>
        <dbReference type="ARBA" id="ARBA00022519"/>
    </source>
</evidence>
<keyword evidence="3" id="KW-0813">Transport</keyword>
<dbReference type="Gene3D" id="2.40.50.100">
    <property type="match status" value="1"/>
</dbReference>
<comment type="subcellular location">
    <subcellularLocation>
        <location evidence="1">Cell inner membrane</location>
        <topology evidence="1">Single-pass membrane protein</topology>
    </subcellularLocation>
</comment>
<evidence type="ECO:0000256" key="4">
    <source>
        <dbReference type="ARBA" id="ARBA00022475"/>
    </source>
</evidence>
<evidence type="ECO:0000256" key="7">
    <source>
        <dbReference type="ARBA" id="ARBA00022989"/>
    </source>
</evidence>
<reference evidence="13" key="1">
    <citation type="submission" date="2019-04" db="EMBL/GenBank/DDBJ databases">
        <title>Evolution of Biomass-Degrading Anaerobic Consortia Revealed by Metagenomics.</title>
        <authorList>
            <person name="Peng X."/>
        </authorList>
    </citation>
    <scope>NUCLEOTIDE SEQUENCE</scope>
    <source>
        <strain evidence="13">SIG240</strain>
    </source>
</reference>
<dbReference type="Gene3D" id="1.10.287.470">
    <property type="entry name" value="Helix hairpin bin"/>
    <property type="match status" value="1"/>
</dbReference>
<evidence type="ECO:0000256" key="3">
    <source>
        <dbReference type="ARBA" id="ARBA00022448"/>
    </source>
</evidence>
<evidence type="ECO:0000259" key="11">
    <source>
        <dbReference type="Pfam" id="PF25994"/>
    </source>
</evidence>
<dbReference type="PANTHER" id="PTHR30386:SF27">
    <property type="entry name" value="MEMBRANE FUSION PROTEIN (MFP) FAMILY PROTEIN"/>
    <property type="match status" value="1"/>
</dbReference>
<dbReference type="Gene3D" id="2.40.30.170">
    <property type="match status" value="1"/>
</dbReference>
<keyword evidence="8 10" id="KW-0472">Membrane</keyword>
<dbReference type="PANTHER" id="PTHR30386">
    <property type="entry name" value="MEMBRANE FUSION SUBUNIT OF EMRAB-TOLC MULTIDRUG EFFLUX PUMP"/>
    <property type="match status" value="1"/>
</dbReference>
<evidence type="ECO:0000313" key="13">
    <source>
        <dbReference type="EMBL" id="MBE6091659.1"/>
    </source>
</evidence>
<dbReference type="GO" id="GO:0005886">
    <property type="term" value="C:plasma membrane"/>
    <property type="evidence" value="ECO:0007669"/>
    <property type="project" value="UniProtKB-SubCell"/>
</dbReference>
<dbReference type="InterPro" id="IPR010129">
    <property type="entry name" value="T1SS_HlyD"/>
</dbReference>
<dbReference type="PRINTS" id="PR01490">
    <property type="entry name" value="RTXTOXIND"/>
</dbReference>
<name>A0A927ZWJ0_SELRU</name>
<evidence type="ECO:0000256" key="1">
    <source>
        <dbReference type="ARBA" id="ARBA00004377"/>
    </source>
</evidence>
<gene>
    <name evidence="13" type="ORF">E7201_00550</name>
</gene>
<keyword evidence="6 10" id="KW-0812">Transmembrane</keyword>
<feature type="coiled-coil region" evidence="9">
    <location>
        <begin position="240"/>
        <end position="296"/>
    </location>
</feature>
<keyword evidence="9" id="KW-0175">Coiled coil</keyword>
<keyword evidence="7 10" id="KW-1133">Transmembrane helix</keyword>
<dbReference type="Proteomes" id="UP000761380">
    <property type="component" value="Unassembled WGS sequence"/>
</dbReference>
<dbReference type="InterPro" id="IPR058982">
    <property type="entry name" value="Beta-barrel_AprE"/>
</dbReference>
<accession>A0A927ZWJ0</accession>
<organism evidence="13 14">
    <name type="scientific">Selenomonas ruminantium</name>
    <dbReference type="NCBI Taxonomy" id="971"/>
    <lineage>
        <taxon>Bacteria</taxon>
        <taxon>Bacillati</taxon>
        <taxon>Bacillota</taxon>
        <taxon>Negativicutes</taxon>
        <taxon>Selenomonadales</taxon>
        <taxon>Selenomonadaceae</taxon>
        <taxon>Selenomonas</taxon>
    </lineage>
</organism>
<protein>
    <submittedName>
        <fullName evidence="13">HlyD family type I secretion periplasmic adaptor subunit</fullName>
    </submittedName>
</protein>
<keyword evidence="5" id="KW-0997">Cell inner membrane</keyword>
<comment type="similarity">
    <text evidence="2">Belongs to the membrane fusion protein (MFP) (TC 8.A.1) family.</text>
</comment>
<dbReference type="GO" id="GO:0015031">
    <property type="term" value="P:protein transport"/>
    <property type="evidence" value="ECO:0007669"/>
    <property type="project" value="InterPro"/>
</dbReference>
<dbReference type="NCBIfam" id="TIGR01843">
    <property type="entry name" value="type_I_hlyD"/>
    <property type="match status" value="1"/>
</dbReference>
<dbReference type="Pfam" id="PF26002">
    <property type="entry name" value="Beta-barrel_AprE"/>
    <property type="match status" value="1"/>
</dbReference>
<evidence type="ECO:0000256" key="2">
    <source>
        <dbReference type="ARBA" id="ARBA00009477"/>
    </source>
</evidence>
<dbReference type="AlphaFoldDB" id="A0A927ZWJ0"/>
<feature type="domain" description="AprE-like beta-barrel" evidence="12">
    <location>
        <begin position="341"/>
        <end position="427"/>
    </location>
</feature>
<evidence type="ECO:0000256" key="8">
    <source>
        <dbReference type="ARBA" id="ARBA00023136"/>
    </source>
</evidence>
<evidence type="ECO:0000256" key="6">
    <source>
        <dbReference type="ARBA" id="ARBA00022692"/>
    </source>
</evidence>
<evidence type="ECO:0000313" key="14">
    <source>
        <dbReference type="Proteomes" id="UP000761380"/>
    </source>
</evidence>
<keyword evidence="4" id="KW-1003">Cell membrane</keyword>
<dbReference type="InterPro" id="IPR058781">
    <property type="entry name" value="HH_AprE-like"/>
</dbReference>
<dbReference type="SUPFAM" id="SSF111369">
    <property type="entry name" value="HlyD-like secretion proteins"/>
    <property type="match status" value="1"/>
</dbReference>
<sequence length="451" mass="50938">MGVRNKWQRFIHGDKSRAETEFLPAILEITETPPSPIGRLALWSIVSLLVVAIIWSVVGHVKETAVAEGRIIPSGQVKTIQVKNKGIIREIKVKDGDYVQEGDVLVVLDPTSTTADYDSLSKQAAYYLLDIARLEAELSGKTFTINKEDVLSEQDLLAEQQLFASRQGQYKAERAAALAAVEQKQALQAASQANYEKYQELYQIAMDKEDRLNTLLGEQAIAEFQVLEQRSQRIELQKNRDAQLESMRQAGAELNEAQKKLHSVDENYRKDVMTALVESRKQYYSLEEEIKKADENAQMATITAPCNGYVYNLAVHTVGGIVTDAQALMMVVPDGADLEFEVWADNKDIGFLRQGQEAEVKVQTYNFQKYGVVKATVREISPNAAEDQRDMLTYEKYRLLLTKTTEDAGQTNMQLSPGMHITAEVKIKEKRIIDFFLDPFKQYVSEALRER</sequence>
<proteinExistence type="inferred from homology"/>